<dbReference type="AlphaFoldDB" id="A0AA39PFQ7"/>
<keyword evidence="2" id="KW-1185">Reference proteome</keyword>
<reference evidence="1" key="1">
    <citation type="submission" date="2023-06" db="EMBL/GenBank/DDBJ databases">
        <authorList>
            <consortium name="Lawrence Berkeley National Laboratory"/>
            <person name="Ahrendt S."/>
            <person name="Sahu N."/>
            <person name="Indic B."/>
            <person name="Wong-Bajracharya J."/>
            <person name="Merenyi Z."/>
            <person name="Ke H.-M."/>
            <person name="Monk M."/>
            <person name="Kocsube S."/>
            <person name="Drula E."/>
            <person name="Lipzen A."/>
            <person name="Balint B."/>
            <person name="Henrissat B."/>
            <person name="Andreopoulos B."/>
            <person name="Martin F.M."/>
            <person name="Harder C.B."/>
            <person name="Rigling D."/>
            <person name="Ford K.L."/>
            <person name="Foster G.D."/>
            <person name="Pangilinan J."/>
            <person name="Papanicolaou A."/>
            <person name="Barry K."/>
            <person name="LaButti K."/>
            <person name="Viragh M."/>
            <person name="Koriabine M."/>
            <person name="Yan M."/>
            <person name="Riley R."/>
            <person name="Champramary S."/>
            <person name="Plett K.L."/>
            <person name="Tsai I.J."/>
            <person name="Slot J."/>
            <person name="Sipos G."/>
            <person name="Plett J."/>
            <person name="Nagy L.G."/>
            <person name="Grigoriev I.V."/>
        </authorList>
    </citation>
    <scope>NUCLEOTIDE SEQUENCE</scope>
    <source>
        <strain evidence="1">ICMP 16352</strain>
    </source>
</reference>
<dbReference type="Proteomes" id="UP001175227">
    <property type="component" value="Unassembled WGS sequence"/>
</dbReference>
<evidence type="ECO:0000313" key="1">
    <source>
        <dbReference type="EMBL" id="KAK0482498.1"/>
    </source>
</evidence>
<organism evidence="1 2">
    <name type="scientific">Armillaria novae-zelandiae</name>
    <dbReference type="NCBI Taxonomy" id="153914"/>
    <lineage>
        <taxon>Eukaryota</taxon>
        <taxon>Fungi</taxon>
        <taxon>Dikarya</taxon>
        <taxon>Basidiomycota</taxon>
        <taxon>Agaricomycotina</taxon>
        <taxon>Agaricomycetes</taxon>
        <taxon>Agaricomycetidae</taxon>
        <taxon>Agaricales</taxon>
        <taxon>Marasmiineae</taxon>
        <taxon>Physalacriaceae</taxon>
        <taxon>Armillaria</taxon>
    </lineage>
</organism>
<sequence length="94" mass="10346">MADSSAGHSTEIEADIVVPETGYENMKTTAVKILGPKPERMKAVWGLDSEGKLNGIYRHSGHPGIYAMGGNRVHVRFWSKRLRIKVQVGNLAPM</sequence>
<comment type="caution">
    <text evidence="1">The sequence shown here is derived from an EMBL/GenBank/DDBJ whole genome shotgun (WGS) entry which is preliminary data.</text>
</comment>
<dbReference type="EMBL" id="JAUEPR010000007">
    <property type="protein sequence ID" value="KAK0482498.1"/>
    <property type="molecule type" value="Genomic_DNA"/>
</dbReference>
<protein>
    <submittedName>
        <fullName evidence="1">Uncharacterized protein</fullName>
    </submittedName>
</protein>
<name>A0AA39PFQ7_9AGAR</name>
<accession>A0AA39PFQ7</accession>
<gene>
    <name evidence="1" type="ORF">IW261DRAFT_1034356</name>
</gene>
<proteinExistence type="predicted"/>
<evidence type="ECO:0000313" key="2">
    <source>
        <dbReference type="Proteomes" id="UP001175227"/>
    </source>
</evidence>